<dbReference type="Proteomes" id="UP001054945">
    <property type="component" value="Unassembled WGS sequence"/>
</dbReference>
<feature type="region of interest" description="Disordered" evidence="1">
    <location>
        <begin position="81"/>
        <end position="133"/>
    </location>
</feature>
<name>A0AAV4V5D1_CAEEX</name>
<evidence type="ECO:0000313" key="3">
    <source>
        <dbReference type="Proteomes" id="UP001054945"/>
    </source>
</evidence>
<gene>
    <name evidence="2" type="ORF">CEXT_128661</name>
</gene>
<protein>
    <submittedName>
        <fullName evidence="2">Uncharacterized protein</fullName>
    </submittedName>
</protein>
<dbReference type="EMBL" id="BPLR01013992">
    <property type="protein sequence ID" value="GIY65452.1"/>
    <property type="molecule type" value="Genomic_DNA"/>
</dbReference>
<dbReference type="AlphaFoldDB" id="A0AAV4V5D1"/>
<reference evidence="2 3" key="1">
    <citation type="submission" date="2021-06" db="EMBL/GenBank/DDBJ databases">
        <title>Caerostris extrusa draft genome.</title>
        <authorList>
            <person name="Kono N."/>
            <person name="Arakawa K."/>
        </authorList>
    </citation>
    <scope>NUCLEOTIDE SEQUENCE [LARGE SCALE GENOMIC DNA]</scope>
</reference>
<sequence length="133" mass="15300">MTQEHLIAGNNSGNQLKKYRNPRILHNIPSKLTNQLIFYSSGYLNEAAHTLSKRFPHIYISTRYSRTLNLYKSLLQLTEEPPQPIPSNAARKPANQPAYLFLHGHKNQKASSSRVTYNQPFDQRRGRNPAPFL</sequence>
<proteinExistence type="predicted"/>
<keyword evidence="3" id="KW-1185">Reference proteome</keyword>
<feature type="compositionally biased region" description="Polar residues" evidence="1">
    <location>
        <begin position="109"/>
        <end position="121"/>
    </location>
</feature>
<comment type="caution">
    <text evidence="2">The sequence shown here is derived from an EMBL/GenBank/DDBJ whole genome shotgun (WGS) entry which is preliminary data.</text>
</comment>
<evidence type="ECO:0000313" key="2">
    <source>
        <dbReference type="EMBL" id="GIY65452.1"/>
    </source>
</evidence>
<accession>A0AAV4V5D1</accession>
<evidence type="ECO:0000256" key="1">
    <source>
        <dbReference type="SAM" id="MobiDB-lite"/>
    </source>
</evidence>
<organism evidence="2 3">
    <name type="scientific">Caerostris extrusa</name>
    <name type="common">Bark spider</name>
    <name type="synonym">Caerostris bankana</name>
    <dbReference type="NCBI Taxonomy" id="172846"/>
    <lineage>
        <taxon>Eukaryota</taxon>
        <taxon>Metazoa</taxon>
        <taxon>Ecdysozoa</taxon>
        <taxon>Arthropoda</taxon>
        <taxon>Chelicerata</taxon>
        <taxon>Arachnida</taxon>
        <taxon>Araneae</taxon>
        <taxon>Araneomorphae</taxon>
        <taxon>Entelegynae</taxon>
        <taxon>Araneoidea</taxon>
        <taxon>Araneidae</taxon>
        <taxon>Caerostris</taxon>
    </lineage>
</organism>